<name>A0AAN7E416_QUERU</name>
<dbReference type="InterPro" id="IPR015943">
    <property type="entry name" value="WD40/YVTN_repeat-like_dom_sf"/>
</dbReference>
<dbReference type="SMART" id="SM00320">
    <property type="entry name" value="WD40"/>
    <property type="match status" value="1"/>
</dbReference>
<dbReference type="InterPro" id="IPR019775">
    <property type="entry name" value="WD40_repeat_CS"/>
</dbReference>
<evidence type="ECO:0000313" key="4">
    <source>
        <dbReference type="EMBL" id="KAK4562418.1"/>
    </source>
</evidence>
<comment type="caution">
    <text evidence="4">The sequence shown here is derived from an EMBL/GenBank/DDBJ whole genome shotgun (WGS) entry which is preliminary data.</text>
</comment>
<dbReference type="InterPro" id="IPR001680">
    <property type="entry name" value="WD40_rpt"/>
</dbReference>
<keyword evidence="1 3" id="KW-0853">WD repeat</keyword>
<organism evidence="4 5">
    <name type="scientific">Quercus rubra</name>
    <name type="common">Northern red oak</name>
    <name type="synonym">Quercus borealis</name>
    <dbReference type="NCBI Taxonomy" id="3512"/>
    <lineage>
        <taxon>Eukaryota</taxon>
        <taxon>Viridiplantae</taxon>
        <taxon>Streptophyta</taxon>
        <taxon>Embryophyta</taxon>
        <taxon>Tracheophyta</taxon>
        <taxon>Spermatophyta</taxon>
        <taxon>Magnoliopsida</taxon>
        <taxon>eudicotyledons</taxon>
        <taxon>Gunneridae</taxon>
        <taxon>Pentapetalae</taxon>
        <taxon>rosids</taxon>
        <taxon>fabids</taxon>
        <taxon>Fagales</taxon>
        <taxon>Fagaceae</taxon>
        <taxon>Quercus</taxon>
    </lineage>
</organism>
<protein>
    <submittedName>
        <fullName evidence="4">Uncharacterized protein</fullName>
    </submittedName>
</protein>
<evidence type="ECO:0000313" key="5">
    <source>
        <dbReference type="Proteomes" id="UP001324115"/>
    </source>
</evidence>
<dbReference type="Pfam" id="PF00400">
    <property type="entry name" value="WD40"/>
    <property type="match status" value="1"/>
</dbReference>
<dbReference type="Gene3D" id="2.130.10.10">
    <property type="entry name" value="YVTN repeat-like/Quinoprotein amine dehydrogenase"/>
    <property type="match status" value="1"/>
</dbReference>
<dbReference type="PROSITE" id="PS00678">
    <property type="entry name" value="WD_REPEATS_1"/>
    <property type="match status" value="1"/>
</dbReference>
<accession>A0AAN7E416</accession>
<evidence type="ECO:0000256" key="1">
    <source>
        <dbReference type="ARBA" id="ARBA00022574"/>
    </source>
</evidence>
<dbReference type="PANTHER" id="PTHR43991">
    <property type="entry name" value="WD REPEAT PROTEIN (AFU_ORTHOLOGUE AFUA_8G05640)-RELATED"/>
    <property type="match status" value="1"/>
</dbReference>
<dbReference type="PROSITE" id="PS50082">
    <property type="entry name" value="WD_REPEATS_2"/>
    <property type="match status" value="1"/>
</dbReference>
<dbReference type="PROSITE" id="PS50294">
    <property type="entry name" value="WD_REPEATS_REGION"/>
    <property type="match status" value="1"/>
</dbReference>
<evidence type="ECO:0000256" key="2">
    <source>
        <dbReference type="ARBA" id="ARBA00022737"/>
    </source>
</evidence>
<dbReference type="PANTHER" id="PTHR43991:SF12">
    <property type="entry name" value="WD REPEAT PROTEIN (AFU_ORTHOLOGUE AFUA_8G05640)"/>
    <property type="match status" value="1"/>
</dbReference>
<dbReference type="SUPFAM" id="SSF50978">
    <property type="entry name" value="WD40 repeat-like"/>
    <property type="match status" value="1"/>
</dbReference>
<sequence length="50" mass="5661">MDLEQVVGNLKGHLDYSFAYTWHQDGQILATGNQDTTCRLWDISVCCLNS</sequence>
<keyword evidence="2" id="KW-0677">Repeat</keyword>
<gene>
    <name evidence="4" type="ORF">RGQ29_005056</name>
</gene>
<proteinExistence type="predicted"/>
<evidence type="ECO:0000256" key="3">
    <source>
        <dbReference type="PROSITE-ProRule" id="PRU00221"/>
    </source>
</evidence>
<dbReference type="Proteomes" id="UP001324115">
    <property type="component" value="Unassembled WGS sequence"/>
</dbReference>
<reference evidence="4 5" key="1">
    <citation type="journal article" date="2023" name="G3 (Bethesda)">
        <title>A haplotype-resolved chromosome-scale genome for Quercus rubra L. provides insights into the genetics of adaptive traits for red oak species.</title>
        <authorList>
            <person name="Kapoor B."/>
            <person name="Jenkins J."/>
            <person name="Schmutz J."/>
            <person name="Zhebentyayeva T."/>
            <person name="Kuelheim C."/>
            <person name="Coggeshall M."/>
            <person name="Heim C."/>
            <person name="Lasky J.R."/>
            <person name="Leites L."/>
            <person name="Islam-Faridi N."/>
            <person name="Romero-Severson J."/>
            <person name="DeLeo V.L."/>
            <person name="Lucas S.M."/>
            <person name="Lazic D."/>
            <person name="Gailing O."/>
            <person name="Carlson J."/>
            <person name="Staton M."/>
        </authorList>
    </citation>
    <scope>NUCLEOTIDE SEQUENCE [LARGE SCALE GENOMIC DNA]</scope>
    <source>
        <strain evidence="4">Pseudo-F2</strain>
    </source>
</reference>
<dbReference type="EMBL" id="JAXUIC010000011">
    <property type="protein sequence ID" value="KAK4562418.1"/>
    <property type="molecule type" value="Genomic_DNA"/>
</dbReference>
<dbReference type="InterPro" id="IPR036322">
    <property type="entry name" value="WD40_repeat_dom_sf"/>
</dbReference>
<keyword evidence="5" id="KW-1185">Reference proteome</keyword>
<feature type="repeat" description="WD" evidence="3">
    <location>
        <begin position="10"/>
        <end position="44"/>
    </location>
</feature>
<dbReference type="AlphaFoldDB" id="A0AAN7E416"/>